<dbReference type="InParanoid" id="M1AQX2"/>
<protein>
    <submittedName>
        <fullName evidence="1">Uncharacterized protein</fullName>
    </submittedName>
</protein>
<proteinExistence type="predicted"/>
<accession>M1AQX2</accession>
<keyword evidence="2" id="KW-1185">Reference proteome</keyword>
<dbReference type="HOGENOM" id="CLU_3036173_0_0_1"/>
<reference evidence="1" key="2">
    <citation type="submission" date="2015-06" db="UniProtKB">
        <authorList>
            <consortium name="EnsemblPlants"/>
        </authorList>
    </citation>
    <scope>IDENTIFICATION</scope>
    <source>
        <strain evidence="1">DM1-3 516 R44</strain>
    </source>
</reference>
<evidence type="ECO:0000313" key="1">
    <source>
        <dbReference type="EnsemblPlants" id="PGSC0003DMT400028269"/>
    </source>
</evidence>
<name>M1AQX2_SOLTU</name>
<evidence type="ECO:0000313" key="2">
    <source>
        <dbReference type="Proteomes" id="UP000011115"/>
    </source>
</evidence>
<reference evidence="2" key="1">
    <citation type="journal article" date="2011" name="Nature">
        <title>Genome sequence and analysis of the tuber crop potato.</title>
        <authorList>
            <consortium name="The Potato Genome Sequencing Consortium"/>
        </authorList>
    </citation>
    <scope>NUCLEOTIDE SEQUENCE [LARGE SCALE GENOMIC DNA]</scope>
    <source>
        <strain evidence="2">cv. DM1-3 516 R44</strain>
    </source>
</reference>
<dbReference type="PaxDb" id="4113-PGSC0003DMT400028269"/>
<dbReference type="AlphaFoldDB" id="M1AQX2"/>
<sequence>MSLSIPLKNCPGLSVKSSAYTIELRGFEIRQLPKCQVILPLYSLFMVLCAWFRLQ</sequence>
<dbReference type="EnsemblPlants" id="PGSC0003DMT400028269">
    <property type="protein sequence ID" value="PGSC0003DMT400028269"/>
    <property type="gene ID" value="PGSC0003DMG402010896"/>
</dbReference>
<dbReference type="Proteomes" id="UP000011115">
    <property type="component" value="Unassembled WGS sequence"/>
</dbReference>
<organism evidence="1 2">
    <name type="scientific">Solanum tuberosum</name>
    <name type="common">Potato</name>
    <dbReference type="NCBI Taxonomy" id="4113"/>
    <lineage>
        <taxon>Eukaryota</taxon>
        <taxon>Viridiplantae</taxon>
        <taxon>Streptophyta</taxon>
        <taxon>Embryophyta</taxon>
        <taxon>Tracheophyta</taxon>
        <taxon>Spermatophyta</taxon>
        <taxon>Magnoliopsida</taxon>
        <taxon>eudicotyledons</taxon>
        <taxon>Gunneridae</taxon>
        <taxon>Pentapetalae</taxon>
        <taxon>asterids</taxon>
        <taxon>lamiids</taxon>
        <taxon>Solanales</taxon>
        <taxon>Solanaceae</taxon>
        <taxon>Solanoideae</taxon>
        <taxon>Solaneae</taxon>
        <taxon>Solanum</taxon>
    </lineage>
</organism>
<dbReference type="Gramene" id="PGSC0003DMT400028269">
    <property type="protein sequence ID" value="PGSC0003DMT400028269"/>
    <property type="gene ID" value="PGSC0003DMG402010896"/>
</dbReference>